<dbReference type="AlphaFoldDB" id="A0A1F8EY21"/>
<reference evidence="1 2" key="1">
    <citation type="journal article" date="2016" name="Nat. Commun.">
        <title>Thousands of microbial genomes shed light on interconnected biogeochemical processes in an aquifer system.</title>
        <authorList>
            <person name="Anantharaman K."/>
            <person name="Brown C.T."/>
            <person name="Hug L.A."/>
            <person name="Sharon I."/>
            <person name="Castelle C.J."/>
            <person name="Probst A.J."/>
            <person name="Thomas B.C."/>
            <person name="Singh A."/>
            <person name="Wilkins M.J."/>
            <person name="Karaoz U."/>
            <person name="Brodie E.L."/>
            <person name="Williams K.H."/>
            <person name="Hubbard S.S."/>
            <person name="Banfield J.F."/>
        </authorList>
    </citation>
    <scope>NUCLEOTIDE SEQUENCE [LARGE SCALE GENOMIC DNA]</scope>
</reference>
<evidence type="ECO:0000313" key="2">
    <source>
        <dbReference type="Proteomes" id="UP000178023"/>
    </source>
</evidence>
<comment type="caution">
    <text evidence="1">The sequence shown here is derived from an EMBL/GenBank/DDBJ whole genome shotgun (WGS) entry which is preliminary data.</text>
</comment>
<proteinExistence type="predicted"/>
<organism evidence="1 2">
    <name type="scientific">Candidatus Yanofskybacteria bacterium RIFCSPHIGHO2_01_FULL_45_42</name>
    <dbReference type="NCBI Taxonomy" id="1802671"/>
    <lineage>
        <taxon>Bacteria</taxon>
        <taxon>Candidatus Yanofskyibacteriota</taxon>
    </lineage>
</organism>
<gene>
    <name evidence="1" type="ORF">A2750_04230</name>
</gene>
<sequence>MRSILEEKFNKHVKNELVYDFDISETGLYVIEISSQANGWLQNTLKLISFFQDDDLAVKIDNKEFPKLSGKRGLFDGEAAWNGNKLKGRSQINVFFIHLDAGKHTLRFIADQSPFLETVRIYQATNEQNIVFEPVKNYQIESGNRRPWLIFILVELDLERLKIQASADQKQGDDDDLQLKISGERQINDIPKSHKYWYWCGRVLKGQSRTFDKKFNLAAGLNYIELWADNTPTLEKVELTLAKNHDNLRSTIDIVIYTYRGVYGNEDYNRYDTLIKDVVYYWNNEFLNDTDPPKQPLDPNLVKAILYQESRVGYYSGAEVNIMQIGNSGDLSLETLKGELPEYWIHNGEQIRLEYPDAKIETVKDSIFWGVRWLYHKAQNVSQNDPNRRIWVTWKEAVERYGPPSAQQEYVNSVWDIYKNGIKKEASNLIKLWLIILVATLSFFSFAKISNEIHAFKVTTLDYFASERHRQIQNIETKYYKNTGLILGIIEWEKDWWEDLRVGIFRDKNISWIEIEEPPSEQSILFARFIELSGFSNPILEVYGITHVGHGNIYLYEVKDKKLIKIFKTAAVDSYNERVWSFENYQSYGYDTCGQIYEDGKLSAAYSDMNKDGVSDVVLTGKINVVCEERIRTENFTKYTDIKVSEMSVYRIYLWNKNDWVEVID</sequence>
<evidence type="ECO:0000313" key="1">
    <source>
        <dbReference type="EMBL" id="OGN05763.1"/>
    </source>
</evidence>
<protein>
    <submittedName>
        <fullName evidence="1">Uncharacterized protein</fullName>
    </submittedName>
</protein>
<dbReference type="EMBL" id="MGJL01000048">
    <property type="protein sequence ID" value="OGN05763.1"/>
    <property type="molecule type" value="Genomic_DNA"/>
</dbReference>
<accession>A0A1F8EY21</accession>
<name>A0A1F8EY21_9BACT</name>
<dbReference type="Proteomes" id="UP000178023">
    <property type="component" value="Unassembled WGS sequence"/>
</dbReference>